<evidence type="ECO:0000313" key="1">
    <source>
        <dbReference type="EMBL" id="SVB78641.1"/>
    </source>
</evidence>
<name>A0A382GWT4_9ZZZZ</name>
<accession>A0A382GWT4</accession>
<gene>
    <name evidence="1" type="ORF">METZ01_LOCUS231495</name>
</gene>
<dbReference type="EMBL" id="UINC01057464">
    <property type="protein sequence ID" value="SVB78641.1"/>
    <property type="molecule type" value="Genomic_DNA"/>
</dbReference>
<reference evidence="1" key="1">
    <citation type="submission" date="2018-05" db="EMBL/GenBank/DDBJ databases">
        <authorList>
            <person name="Lanie J.A."/>
            <person name="Ng W.-L."/>
            <person name="Kazmierczak K.M."/>
            <person name="Andrzejewski T.M."/>
            <person name="Davidsen T.M."/>
            <person name="Wayne K.J."/>
            <person name="Tettelin H."/>
            <person name="Glass J.I."/>
            <person name="Rusch D."/>
            <person name="Podicherti R."/>
            <person name="Tsui H.-C.T."/>
            <person name="Winkler M.E."/>
        </authorList>
    </citation>
    <scope>NUCLEOTIDE SEQUENCE</scope>
</reference>
<organism evidence="1">
    <name type="scientific">marine metagenome</name>
    <dbReference type="NCBI Taxonomy" id="408172"/>
    <lineage>
        <taxon>unclassified sequences</taxon>
        <taxon>metagenomes</taxon>
        <taxon>ecological metagenomes</taxon>
    </lineage>
</organism>
<proteinExistence type="predicted"/>
<dbReference type="AlphaFoldDB" id="A0A382GWT4"/>
<protein>
    <submittedName>
        <fullName evidence="1">Uncharacterized protein</fullName>
    </submittedName>
</protein>
<sequence length="127" mass="14350">MAGKQAFSLTIASSRTVGVFHDQFAAHGSDIMGVETTYGFSIQRIKDYTTGMSLHGSWPAFNFIIPWWNFKGFWNFLNGSDGERLTGQKHQDGTAEEPDEHALGIDIFHERTWKRVRKNTVKVISNA</sequence>